<dbReference type="RefSeq" id="WP_015761402.1">
    <property type="nucleotide sequence ID" value="NZ_AP025575.1"/>
</dbReference>
<feature type="transmembrane region" description="Helical" evidence="11">
    <location>
        <begin position="117"/>
        <end position="136"/>
    </location>
</feature>
<organism evidence="12 13">
    <name type="scientific">Eggerthella lenta</name>
    <name type="common">Eubacterium lentum</name>
    <dbReference type="NCBI Taxonomy" id="84112"/>
    <lineage>
        <taxon>Bacteria</taxon>
        <taxon>Bacillati</taxon>
        <taxon>Actinomycetota</taxon>
        <taxon>Coriobacteriia</taxon>
        <taxon>Eggerthellales</taxon>
        <taxon>Eggerthellaceae</taxon>
        <taxon>Eggerthella</taxon>
    </lineage>
</organism>
<evidence type="ECO:0000256" key="11">
    <source>
        <dbReference type="HAMAP-Rule" id="MF_01844"/>
    </source>
</evidence>
<keyword evidence="9 11" id="KW-0472">Membrane</keyword>
<feature type="transmembrane region" description="Helical" evidence="11">
    <location>
        <begin position="37"/>
        <end position="56"/>
    </location>
</feature>
<protein>
    <recommendedName>
        <fullName evidence="11">Na(+)/H(+) antiporter NhaA</fullName>
    </recommendedName>
    <alternativeName>
        <fullName evidence="11">Sodium/proton antiporter NhaA</fullName>
    </alternativeName>
</protein>
<keyword evidence="10 11" id="KW-0739">Sodium transport</keyword>
<dbReference type="GO" id="GO:0005886">
    <property type="term" value="C:plasma membrane"/>
    <property type="evidence" value="ECO:0007669"/>
    <property type="project" value="UniProtKB-SubCell"/>
</dbReference>
<evidence type="ECO:0000256" key="9">
    <source>
        <dbReference type="ARBA" id="ARBA00023136"/>
    </source>
</evidence>
<feature type="transmembrane region" description="Helical" evidence="11">
    <location>
        <begin position="231"/>
        <end position="259"/>
    </location>
</feature>
<gene>
    <name evidence="11 12" type="primary">nhaA</name>
    <name evidence="12" type="ORF">C1871_07320</name>
</gene>
<keyword evidence="2 11" id="KW-0813">Transport</keyword>
<dbReference type="GO" id="GO:0006885">
    <property type="term" value="P:regulation of pH"/>
    <property type="evidence" value="ECO:0007669"/>
    <property type="project" value="UniProtKB-UniRule"/>
</dbReference>
<feature type="transmembrane region" description="Helical" evidence="11">
    <location>
        <begin position="76"/>
        <end position="97"/>
    </location>
</feature>
<dbReference type="AlphaFoldDB" id="A0A369N239"/>
<feature type="transmembrane region" description="Helical" evidence="11">
    <location>
        <begin position="392"/>
        <end position="417"/>
    </location>
</feature>
<dbReference type="GO" id="GO:0015385">
    <property type="term" value="F:sodium:proton antiporter activity"/>
    <property type="evidence" value="ECO:0007669"/>
    <property type="project" value="UniProtKB-UniRule"/>
</dbReference>
<keyword evidence="6 11" id="KW-1133">Transmembrane helix</keyword>
<comment type="similarity">
    <text evidence="11">Belongs to the NhaA Na(+)/H(+) (TC 2.A.33) antiporter family.</text>
</comment>
<proteinExistence type="inferred from homology"/>
<dbReference type="EMBL" id="PPTY01000009">
    <property type="protein sequence ID" value="RDB86021.1"/>
    <property type="molecule type" value="Genomic_DNA"/>
</dbReference>
<dbReference type="PANTHER" id="PTHR30341:SF0">
    <property type="entry name" value="NA(+)_H(+) ANTIPORTER NHAA"/>
    <property type="match status" value="1"/>
</dbReference>
<comment type="subcellular location">
    <subcellularLocation>
        <location evidence="1">Cell inner membrane</location>
        <topology evidence="1">Multi-pass membrane protein</topology>
    </subcellularLocation>
    <subcellularLocation>
        <location evidence="11">Cell membrane</location>
        <topology evidence="11">Multi-pass membrane protein</topology>
    </subcellularLocation>
</comment>
<accession>A0A369N239</accession>
<evidence type="ECO:0000256" key="3">
    <source>
        <dbReference type="ARBA" id="ARBA00022449"/>
    </source>
</evidence>
<feature type="transmembrane region" description="Helical" evidence="11">
    <location>
        <begin position="203"/>
        <end position="219"/>
    </location>
</feature>
<feature type="transmembrane region" description="Helical" evidence="11">
    <location>
        <begin position="356"/>
        <end position="380"/>
    </location>
</feature>
<evidence type="ECO:0000256" key="8">
    <source>
        <dbReference type="ARBA" id="ARBA00023065"/>
    </source>
</evidence>
<evidence type="ECO:0000256" key="10">
    <source>
        <dbReference type="ARBA" id="ARBA00023201"/>
    </source>
</evidence>
<evidence type="ECO:0000256" key="6">
    <source>
        <dbReference type="ARBA" id="ARBA00022989"/>
    </source>
</evidence>
<dbReference type="Proteomes" id="UP000253857">
    <property type="component" value="Unassembled WGS sequence"/>
</dbReference>
<evidence type="ECO:0000256" key="7">
    <source>
        <dbReference type="ARBA" id="ARBA00023053"/>
    </source>
</evidence>
<comment type="function">
    <text evidence="11">Na(+)/H(+) antiporter that extrudes sodium in exchange for external protons.</text>
</comment>
<dbReference type="NCBIfam" id="TIGR00773">
    <property type="entry name" value="NhaA"/>
    <property type="match status" value="1"/>
</dbReference>
<sequence>MTEQNQDGAQRIFINEVQRHQARYRKLIQFTHSSTKAAGVMLLAAVVALIVANTGAYEAFLEFWHTEAGFFFGDAFAGMSLAHVINDIFMAVFFLLVGLEVKYELTVGELTNIRQALLPIMAAIGGVLAPIGIYLVFNATNPETAQGWGVPTATDIAFALGILALLGNRVPSGVRVFLSTLAVADDIIAILVIAIFYGHSPSMFWLAMAAVVLVVLVLMNRNHIYSLVPYLLVGAVLWYCVFMSGVHSTIAGVLLAFVIPSGSRVNLKSFITWSGDKVREARDAFQPETPVIAQGDYIKTVTALSRVAGQVVPPATRLEHKLYPWVYFGILPLFALTNADVSFIGMDVGAMLADPVLYGVMLGLLLGKPLGIMLMSFIIVKSKLASLPENVNWFHMLGASILGGVGFTMAIFVANLAFTDEMHIATAKLAILAASLIAGVLGFVFLLLQAKAAQKRGVAYLSASGDDVTRQTAGSEAARESEELLREIEDPELKSELEEAKKRGGVFEIVVDLGPTGLLGGGSIGDVREAVRNEVVRVLKEEGKDELLEQMQKDFDDEGKPPLLSVEEALLREGGEEARQRALRREGEDATGMSGGAGDAGVPGDSDPAGKR</sequence>
<feature type="transmembrane region" description="Helical" evidence="11">
    <location>
        <begin position="429"/>
        <end position="448"/>
    </location>
</feature>
<evidence type="ECO:0000313" key="13">
    <source>
        <dbReference type="Proteomes" id="UP000253857"/>
    </source>
</evidence>
<feature type="transmembrane region" description="Helical" evidence="11">
    <location>
        <begin position="148"/>
        <end position="167"/>
    </location>
</feature>
<dbReference type="HAMAP" id="MF_01844">
    <property type="entry name" value="NhaA"/>
    <property type="match status" value="1"/>
</dbReference>
<name>A0A369N239_EGGLN</name>
<feature type="transmembrane region" description="Helical" evidence="11">
    <location>
        <begin position="322"/>
        <end position="344"/>
    </location>
</feature>
<evidence type="ECO:0000256" key="1">
    <source>
        <dbReference type="ARBA" id="ARBA00004429"/>
    </source>
</evidence>
<keyword evidence="7 11" id="KW-0915">Sodium</keyword>
<evidence type="ECO:0000313" key="12">
    <source>
        <dbReference type="EMBL" id="RDB86021.1"/>
    </source>
</evidence>
<keyword evidence="3 11" id="KW-0050">Antiport</keyword>
<dbReference type="OMA" id="YFMLHSG"/>
<evidence type="ECO:0000256" key="5">
    <source>
        <dbReference type="ARBA" id="ARBA00022692"/>
    </source>
</evidence>
<feature type="transmembrane region" description="Helical" evidence="11">
    <location>
        <begin position="174"/>
        <end position="197"/>
    </location>
</feature>
<evidence type="ECO:0000256" key="2">
    <source>
        <dbReference type="ARBA" id="ARBA00022448"/>
    </source>
</evidence>
<keyword evidence="4 11" id="KW-1003">Cell membrane</keyword>
<dbReference type="Pfam" id="PF06965">
    <property type="entry name" value="Na_H_antiport_1"/>
    <property type="match status" value="1"/>
</dbReference>
<dbReference type="Gene3D" id="1.20.1530.10">
    <property type="entry name" value="Na+/H+ antiporter like domain"/>
    <property type="match status" value="1"/>
</dbReference>
<comment type="catalytic activity">
    <reaction evidence="11">
        <text>Na(+)(in) + 2 H(+)(out) = Na(+)(out) + 2 H(+)(in)</text>
        <dbReference type="Rhea" id="RHEA:29251"/>
        <dbReference type="ChEBI" id="CHEBI:15378"/>
        <dbReference type="ChEBI" id="CHEBI:29101"/>
    </reaction>
</comment>
<evidence type="ECO:0000256" key="4">
    <source>
        <dbReference type="ARBA" id="ARBA00022475"/>
    </source>
</evidence>
<keyword evidence="5 11" id="KW-0812">Transmembrane</keyword>
<keyword evidence="8 11" id="KW-0406">Ion transport</keyword>
<comment type="caution">
    <text evidence="12">The sequence shown here is derived from an EMBL/GenBank/DDBJ whole genome shotgun (WGS) entry which is preliminary data.</text>
</comment>
<dbReference type="InterPro" id="IPR023171">
    <property type="entry name" value="Na/H_antiporter_dom_sf"/>
</dbReference>
<reference evidence="12 13" key="1">
    <citation type="journal article" date="2018" name="Elife">
        <title>Discovery and characterization of a prevalent human gut bacterial enzyme sufficient for the inactivation of a family of plant toxins.</title>
        <authorList>
            <person name="Koppel N."/>
            <person name="Bisanz J.E."/>
            <person name="Pandelia M.E."/>
            <person name="Turnbaugh P.J."/>
            <person name="Balskus E.P."/>
        </authorList>
    </citation>
    <scope>NUCLEOTIDE SEQUENCE [LARGE SCALE GENOMIC DNA]</scope>
    <source>
        <strain evidence="12 13">FAA1-1-60AUCSF</strain>
    </source>
</reference>
<dbReference type="PANTHER" id="PTHR30341">
    <property type="entry name" value="SODIUM ION/PROTON ANTIPORTER NHAA-RELATED"/>
    <property type="match status" value="1"/>
</dbReference>
<dbReference type="InterPro" id="IPR004670">
    <property type="entry name" value="NhaA"/>
</dbReference>